<evidence type="ECO:0000313" key="3">
    <source>
        <dbReference type="Proteomes" id="UP000516439"/>
    </source>
</evidence>
<evidence type="ECO:0000313" key="2">
    <source>
        <dbReference type="EMBL" id="QNR85302.1"/>
    </source>
</evidence>
<dbReference type="CDD" id="cd00761">
    <property type="entry name" value="Glyco_tranf_GTA_type"/>
    <property type="match status" value="1"/>
</dbReference>
<dbReference type="InterPro" id="IPR029044">
    <property type="entry name" value="Nucleotide-diphossugar_trans"/>
</dbReference>
<keyword evidence="3" id="KW-1185">Reference proteome</keyword>
<dbReference type="Proteomes" id="UP000516439">
    <property type="component" value="Chromosome"/>
</dbReference>
<dbReference type="RefSeq" id="WP_190327789.1">
    <property type="nucleotide sequence ID" value="NZ_CP061171.1"/>
</dbReference>
<dbReference type="Pfam" id="PF00535">
    <property type="entry name" value="Glycos_transf_2"/>
    <property type="match status" value="1"/>
</dbReference>
<accession>A0ABX6TKT8</accession>
<dbReference type="EMBL" id="CP061171">
    <property type="protein sequence ID" value="QNR85302.1"/>
    <property type="molecule type" value="Genomic_DNA"/>
</dbReference>
<proteinExistence type="predicted"/>
<feature type="domain" description="Glycosyltransferase 2-like" evidence="1">
    <location>
        <begin position="8"/>
        <end position="125"/>
    </location>
</feature>
<dbReference type="InterPro" id="IPR001173">
    <property type="entry name" value="Glyco_trans_2-like"/>
</dbReference>
<organism evidence="2 3">
    <name type="scientific">Pedobacter riviphilus</name>
    <dbReference type="NCBI Taxonomy" id="2766984"/>
    <lineage>
        <taxon>Bacteria</taxon>
        <taxon>Pseudomonadati</taxon>
        <taxon>Bacteroidota</taxon>
        <taxon>Sphingobacteriia</taxon>
        <taxon>Sphingobacteriales</taxon>
        <taxon>Sphingobacteriaceae</taxon>
        <taxon>Pedobacter</taxon>
    </lineage>
</organism>
<reference evidence="2 3" key="1">
    <citation type="submission" date="2020-09" db="EMBL/GenBank/DDBJ databases">
        <title>Pedobacter sp. SW-16 isolated from soil near Yeocheon.</title>
        <authorList>
            <person name="Im H.S."/>
            <person name="Joung Y."/>
            <person name="Lee S.-S."/>
        </authorList>
    </citation>
    <scope>NUCLEOTIDE SEQUENCE [LARGE SCALE GENOMIC DNA]</scope>
    <source>
        <strain evidence="2 3">SW-16</strain>
    </source>
</reference>
<dbReference type="PANTHER" id="PTHR22916:SF71">
    <property type="entry name" value="GLYCOSYL TRANSFERASE"/>
    <property type="match status" value="1"/>
</dbReference>
<sequence>MGIAPLVSVCIPAYNAEKYIVAALDSLSNQSYKDIEVIVVNDGSTDKTLDLLKAYQWDKLHVINQTNNGQCAAANTAFKLSKGEYIKFLDADDLLSANFIENQVKALEGTKDTIASSAWGRFYNDDMSTFALNKESVWRDMIPIDWLVESLAQGPNMMQCGLWLIPRNILSKSGLWDERLSLINDFDFFIRVLLTSKKIMFTENAILYYRSGLSNSLSNQKTNTALESAFLSAKLGVEHIIRFENSDRTKRICANVLKYWSYHFYPKAMILYQQSNRLIDSLGGSDYKFPAGEKPNFWYHYLAGSQQSGLNPA</sequence>
<gene>
    <name evidence="2" type="ORF">H9N25_02090</name>
</gene>
<dbReference type="SUPFAM" id="SSF53448">
    <property type="entry name" value="Nucleotide-diphospho-sugar transferases"/>
    <property type="match status" value="1"/>
</dbReference>
<name>A0ABX6TKT8_9SPHI</name>
<dbReference type="Gene3D" id="3.90.550.10">
    <property type="entry name" value="Spore Coat Polysaccharide Biosynthesis Protein SpsA, Chain A"/>
    <property type="match status" value="1"/>
</dbReference>
<protein>
    <submittedName>
        <fullName evidence="2">Glycosyltransferase family 2 protein</fullName>
    </submittedName>
</protein>
<dbReference type="PANTHER" id="PTHR22916">
    <property type="entry name" value="GLYCOSYLTRANSFERASE"/>
    <property type="match status" value="1"/>
</dbReference>
<evidence type="ECO:0000259" key="1">
    <source>
        <dbReference type="Pfam" id="PF00535"/>
    </source>
</evidence>